<dbReference type="STRING" id="239498.AXK60_09150"/>
<gene>
    <name evidence="1" type="ORF">AXK60_09150</name>
</gene>
<evidence type="ECO:0000313" key="1">
    <source>
        <dbReference type="EMBL" id="KXP08820.1"/>
    </source>
</evidence>
<protein>
    <submittedName>
        <fullName evidence="1">Uncharacterized protein</fullName>
    </submittedName>
</protein>
<comment type="caution">
    <text evidence="1">The sequence shown here is derived from an EMBL/GenBank/DDBJ whole genome shotgun (WGS) entry which is preliminary data.</text>
</comment>
<dbReference type="EMBL" id="LSRF01000044">
    <property type="protein sequence ID" value="KXP08820.1"/>
    <property type="molecule type" value="Genomic_DNA"/>
</dbReference>
<sequence>MAAVHEQVLGLTRKGLSEDTFAVQLAVSSSLDRLVEAVDAALGYTEHPPTALHHADRVVLVDRSGAEPVESTFPIADWRREGPRILRQALEKWAEEGGRVRLSGSLLSGRATLFGATQTYTAYAWYAADENGAIHPALEVSKGAK</sequence>
<accession>A0A138AEH8</accession>
<evidence type="ECO:0000313" key="2">
    <source>
        <dbReference type="Proteomes" id="UP000070258"/>
    </source>
</evidence>
<name>A0A138AEH8_9ACTN</name>
<reference evidence="2" key="1">
    <citation type="submission" date="2016-02" db="EMBL/GenBank/DDBJ databases">
        <authorList>
            <person name="Wen L."/>
            <person name="He K."/>
            <person name="Yang H."/>
        </authorList>
    </citation>
    <scope>NUCLEOTIDE SEQUENCE [LARGE SCALE GENOMIC DNA]</scope>
    <source>
        <strain evidence="2">JCM 15929</strain>
    </source>
</reference>
<proteinExistence type="predicted"/>
<dbReference type="AlphaFoldDB" id="A0A138AEH8"/>
<dbReference type="Proteomes" id="UP000070258">
    <property type="component" value="Unassembled WGS sequence"/>
</dbReference>
<organism evidence="1 2">
    <name type="scientific">Tsukamurella pseudospumae</name>
    <dbReference type="NCBI Taxonomy" id="239498"/>
    <lineage>
        <taxon>Bacteria</taxon>
        <taxon>Bacillati</taxon>
        <taxon>Actinomycetota</taxon>
        <taxon>Actinomycetes</taxon>
        <taxon>Mycobacteriales</taxon>
        <taxon>Tsukamurellaceae</taxon>
        <taxon>Tsukamurella</taxon>
    </lineage>
</organism>